<dbReference type="SUPFAM" id="SSF46894">
    <property type="entry name" value="C-terminal effector domain of the bipartite response regulators"/>
    <property type="match status" value="1"/>
</dbReference>
<dbReference type="Proteomes" id="UP001198163">
    <property type="component" value="Unassembled WGS sequence"/>
</dbReference>
<keyword evidence="2" id="KW-0805">Transcription regulation</keyword>
<dbReference type="SMART" id="SM00421">
    <property type="entry name" value="HTH_LUXR"/>
    <property type="match status" value="1"/>
</dbReference>
<dbReference type="SUPFAM" id="SSF52172">
    <property type="entry name" value="CheY-like"/>
    <property type="match status" value="1"/>
</dbReference>
<evidence type="ECO:0000259" key="7">
    <source>
        <dbReference type="PROSITE" id="PS50110"/>
    </source>
</evidence>
<dbReference type="GO" id="GO:0000160">
    <property type="term" value="P:phosphorelay signal transduction system"/>
    <property type="evidence" value="ECO:0007669"/>
    <property type="project" value="InterPro"/>
</dbReference>
<evidence type="ECO:0000256" key="2">
    <source>
        <dbReference type="ARBA" id="ARBA00023015"/>
    </source>
</evidence>
<name>A0AAE3EKA5_9SPIR</name>
<dbReference type="InterPro" id="IPR000792">
    <property type="entry name" value="Tscrpt_reg_LuxR_C"/>
</dbReference>
<accession>A0AAE3EKA5</accession>
<reference evidence="8" key="1">
    <citation type="submission" date="2021-08" db="EMBL/GenBank/DDBJ databases">
        <title>Comparative analyses of Brucepasteria parasyntrophica and Teretinema zuelzerae.</title>
        <authorList>
            <person name="Song Y."/>
            <person name="Brune A."/>
        </authorList>
    </citation>
    <scope>NUCLEOTIDE SEQUENCE</scope>
    <source>
        <strain evidence="8">DSM 1903</strain>
    </source>
</reference>
<dbReference type="GO" id="GO:0003677">
    <property type="term" value="F:DNA binding"/>
    <property type="evidence" value="ECO:0007669"/>
    <property type="project" value="UniProtKB-KW"/>
</dbReference>
<dbReference type="AlphaFoldDB" id="A0AAE3EKA5"/>
<sequence>MPRSSIIIVDDHPIFSKGLAQLLGSENLYDVSGTATDCAGALALVRDANPDLAIVDLNLGDEDGINLIKDIKLVKKDIKILVLSMHDERYYAERALRQGARGYIMKDENVSNVLEAIRTILAGKIWLSAAGRERLFEYMSNCDSSQNVENRFASVNSLSNRQLQIFRMIGKGLGTADIAARLSLSPKTVDTHKEHIKLKLHCNTSQELRQLAIERGGD</sequence>
<dbReference type="Pfam" id="PF00196">
    <property type="entry name" value="GerE"/>
    <property type="match status" value="1"/>
</dbReference>
<dbReference type="PROSITE" id="PS00622">
    <property type="entry name" value="HTH_LUXR_1"/>
    <property type="match status" value="1"/>
</dbReference>
<dbReference type="RefSeq" id="WP_230755786.1">
    <property type="nucleotide sequence ID" value="NZ_JAINWA010000003.1"/>
</dbReference>
<dbReference type="Gene3D" id="3.40.50.2300">
    <property type="match status" value="1"/>
</dbReference>
<dbReference type="Pfam" id="PF00072">
    <property type="entry name" value="Response_reg"/>
    <property type="match status" value="1"/>
</dbReference>
<dbReference type="PROSITE" id="PS50110">
    <property type="entry name" value="RESPONSE_REGULATORY"/>
    <property type="match status" value="1"/>
</dbReference>
<evidence type="ECO:0000313" key="8">
    <source>
        <dbReference type="EMBL" id="MCD1655039.1"/>
    </source>
</evidence>
<dbReference type="PANTHER" id="PTHR43214">
    <property type="entry name" value="TWO-COMPONENT RESPONSE REGULATOR"/>
    <property type="match status" value="1"/>
</dbReference>
<feature type="domain" description="Response regulatory" evidence="7">
    <location>
        <begin position="5"/>
        <end position="121"/>
    </location>
</feature>
<dbReference type="InterPro" id="IPR011006">
    <property type="entry name" value="CheY-like_superfamily"/>
</dbReference>
<dbReference type="InterPro" id="IPR001789">
    <property type="entry name" value="Sig_transdc_resp-reg_receiver"/>
</dbReference>
<proteinExistence type="predicted"/>
<feature type="domain" description="HTH luxR-type" evidence="6">
    <location>
        <begin position="151"/>
        <end position="216"/>
    </location>
</feature>
<dbReference type="EMBL" id="JAINWA010000003">
    <property type="protein sequence ID" value="MCD1655039.1"/>
    <property type="molecule type" value="Genomic_DNA"/>
</dbReference>
<dbReference type="InterPro" id="IPR016032">
    <property type="entry name" value="Sig_transdc_resp-reg_C-effctor"/>
</dbReference>
<evidence type="ECO:0000313" key="9">
    <source>
        <dbReference type="Proteomes" id="UP001198163"/>
    </source>
</evidence>
<dbReference type="GO" id="GO:0006355">
    <property type="term" value="P:regulation of DNA-templated transcription"/>
    <property type="evidence" value="ECO:0007669"/>
    <property type="project" value="InterPro"/>
</dbReference>
<keyword evidence="4" id="KW-0804">Transcription</keyword>
<dbReference type="SMART" id="SM00448">
    <property type="entry name" value="REC"/>
    <property type="match status" value="1"/>
</dbReference>
<dbReference type="InterPro" id="IPR039420">
    <property type="entry name" value="WalR-like"/>
</dbReference>
<keyword evidence="3" id="KW-0238">DNA-binding</keyword>
<comment type="caution">
    <text evidence="8">The sequence shown here is derived from an EMBL/GenBank/DDBJ whole genome shotgun (WGS) entry which is preliminary data.</text>
</comment>
<gene>
    <name evidence="8" type="ORF">K7J14_10050</name>
</gene>
<evidence type="ECO:0000256" key="1">
    <source>
        <dbReference type="ARBA" id="ARBA00022553"/>
    </source>
</evidence>
<dbReference type="CDD" id="cd17535">
    <property type="entry name" value="REC_NarL-like"/>
    <property type="match status" value="1"/>
</dbReference>
<evidence type="ECO:0000256" key="5">
    <source>
        <dbReference type="PROSITE-ProRule" id="PRU00169"/>
    </source>
</evidence>
<dbReference type="CDD" id="cd06170">
    <property type="entry name" value="LuxR_C_like"/>
    <property type="match status" value="1"/>
</dbReference>
<dbReference type="PROSITE" id="PS50043">
    <property type="entry name" value="HTH_LUXR_2"/>
    <property type="match status" value="1"/>
</dbReference>
<dbReference type="InterPro" id="IPR058245">
    <property type="entry name" value="NreC/VraR/RcsB-like_REC"/>
</dbReference>
<feature type="modified residue" description="4-aspartylphosphate" evidence="5">
    <location>
        <position position="56"/>
    </location>
</feature>
<evidence type="ECO:0000256" key="4">
    <source>
        <dbReference type="ARBA" id="ARBA00023163"/>
    </source>
</evidence>
<evidence type="ECO:0000259" key="6">
    <source>
        <dbReference type="PROSITE" id="PS50043"/>
    </source>
</evidence>
<keyword evidence="9" id="KW-1185">Reference proteome</keyword>
<dbReference type="PANTHER" id="PTHR43214:SF41">
    <property type="entry name" value="NITRATE_NITRITE RESPONSE REGULATOR PROTEIN NARP"/>
    <property type="match status" value="1"/>
</dbReference>
<protein>
    <submittedName>
        <fullName evidence="8">Response regulator transcription factor</fullName>
    </submittedName>
</protein>
<organism evidence="8 9">
    <name type="scientific">Teretinema zuelzerae</name>
    <dbReference type="NCBI Taxonomy" id="156"/>
    <lineage>
        <taxon>Bacteria</taxon>
        <taxon>Pseudomonadati</taxon>
        <taxon>Spirochaetota</taxon>
        <taxon>Spirochaetia</taxon>
        <taxon>Spirochaetales</taxon>
        <taxon>Treponemataceae</taxon>
        <taxon>Teretinema</taxon>
    </lineage>
</organism>
<dbReference type="PRINTS" id="PR00038">
    <property type="entry name" value="HTHLUXR"/>
</dbReference>
<evidence type="ECO:0000256" key="3">
    <source>
        <dbReference type="ARBA" id="ARBA00023125"/>
    </source>
</evidence>
<keyword evidence="1 5" id="KW-0597">Phosphoprotein</keyword>